<proteinExistence type="predicted"/>
<reference evidence="2 3" key="1">
    <citation type="journal article" date="2019" name="Int. J. Syst. Evol. Microbiol.">
        <title>The Global Catalogue of Microorganisms (GCM) 10K type strain sequencing project: providing services to taxonomists for standard genome sequencing and annotation.</title>
        <authorList>
            <consortium name="The Broad Institute Genomics Platform"/>
            <consortium name="The Broad Institute Genome Sequencing Center for Infectious Disease"/>
            <person name="Wu L."/>
            <person name="Ma J."/>
        </authorList>
    </citation>
    <scope>NUCLEOTIDE SEQUENCE [LARGE SCALE GENOMIC DNA]</scope>
    <source>
        <strain evidence="2 3">JCM 11117</strain>
    </source>
</reference>
<name>A0ABN1P3Z2_9PSEU</name>
<organism evidence="2 3">
    <name type="scientific">Pseudonocardia zijingensis</name>
    <dbReference type="NCBI Taxonomy" id="153376"/>
    <lineage>
        <taxon>Bacteria</taxon>
        <taxon>Bacillati</taxon>
        <taxon>Actinomycetota</taxon>
        <taxon>Actinomycetes</taxon>
        <taxon>Pseudonocardiales</taxon>
        <taxon>Pseudonocardiaceae</taxon>
        <taxon>Pseudonocardia</taxon>
    </lineage>
</organism>
<dbReference type="InterPro" id="IPR046674">
    <property type="entry name" value="DUF6544"/>
</dbReference>
<dbReference type="Proteomes" id="UP001499967">
    <property type="component" value="Unassembled WGS sequence"/>
</dbReference>
<comment type="caution">
    <text evidence="2">The sequence shown here is derived from an EMBL/GenBank/DDBJ whole genome shotgun (WGS) entry which is preliminary data.</text>
</comment>
<evidence type="ECO:0000256" key="1">
    <source>
        <dbReference type="SAM" id="MobiDB-lite"/>
    </source>
</evidence>
<feature type="compositionally biased region" description="Low complexity" evidence="1">
    <location>
        <begin position="36"/>
        <end position="46"/>
    </location>
</feature>
<dbReference type="EMBL" id="BAAAHP010000014">
    <property type="protein sequence ID" value="GAA0922340.1"/>
    <property type="molecule type" value="Genomic_DNA"/>
</dbReference>
<evidence type="ECO:0000313" key="3">
    <source>
        <dbReference type="Proteomes" id="UP001499967"/>
    </source>
</evidence>
<gene>
    <name evidence="2" type="ORF">GCM10009559_05750</name>
</gene>
<sequence>MTGSWRGATPTDPDAVRRAGTRGALGPRAGVRRPPRAFVRGVRAAGLPSGSPDRRPVTEADLEQLPRPVQRYLRFMGVLGRPRDWSLRAHLTGRFRLTADRSWTPCEAWQYSSGGEPARLFRMRLNVMGMPMTGWDTYLRGGGGCGAPSSVLSPSCTAAGRGSTRASW</sequence>
<keyword evidence="3" id="KW-1185">Reference proteome</keyword>
<evidence type="ECO:0000313" key="2">
    <source>
        <dbReference type="EMBL" id="GAA0922340.1"/>
    </source>
</evidence>
<accession>A0ABN1P3Z2</accession>
<protein>
    <submittedName>
        <fullName evidence="2">Uncharacterized protein</fullName>
    </submittedName>
</protein>
<dbReference type="Pfam" id="PF20181">
    <property type="entry name" value="DUF6544"/>
    <property type="match status" value="1"/>
</dbReference>
<feature type="region of interest" description="Disordered" evidence="1">
    <location>
        <begin position="1"/>
        <end position="58"/>
    </location>
</feature>